<dbReference type="Pfam" id="PF01040">
    <property type="entry name" value="UbiA"/>
    <property type="match status" value="1"/>
</dbReference>
<feature type="transmembrane region" description="Helical" evidence="10">
    <location>
        <begin position="276"/>
        <end position="294"/>
    </location>
</feature>
<reference evidence="11" key="1">
    <citation type="submission" date="2018-06" db="EMBL/GenBank/DDBJ databases">
        <authorList>
            <person name="Zhirakovskaya E."/>
        </authorList>
    </citation>
    <scope>NUCLEOTIDE SEQUENCE</scope>
</reference>
<dbReference type="GO" id="GO:0006744">
    <property type="term" value="P:ubiquinone biosynthetic process"/>
    <property type="evidence" value="ECO:0007669"/>
    <property type="project" value="TreeGrafter"/>
</dbReference>
<evidence type="ECO:0000256" key="2">
    <source>
        <dbReference type="ARBA" id="ARBA00004141"/>
    </source>
</evidence>
<feature type="transmembrane region" description="Helical" evidence="10">
    <location>
        <begin position="175"/>
        <end position="197"/>
    </location>
</feature>
<evidence type="ECO:0000313" key="11">
    <source>
        <dbReference type="EMBL" id="VAX07846.1"/>
    </source>
</evidence>
<feature type="transmembrane region" description="Helical" evidence="10">
    <location>
        <begin position="56"/>
        <end position="77"/>
    </location>
</feature>
<dbReference type="InterPro" id="IPR000537">
    <property type="entry name" value="UbiA_prenyltransferase"/>
</dbReference>
<dbReference type="Gene3D" id="1.20.120.1780">
    <property type="entry name" value="UbiA prenyltransferase"/>
    <property type="match status" value="1"/>
</dbReference>
<keyword evidence="7" id="KW-0460">Magnesium</keyword>
<sequence>MKEYWQAIDWEYMRERVTEYYYLTRLHRPIGILLLLWPTGWALWIAAAGWPDWPVLLVFTLGVILMRSAGCVINDVADRKIDPQISRTRDRPIASGKVKPKEALMLFAAICLLAFLLVLSMNRLTIYLAFAAVALAAVYPFMKRYTHLPQVVLGMAFGWSIPMAFAAQMGEVPRVAWLLYVINVLWSVIYDTMYAMVDREDDIKAGVKSTAVLFADADRVIIGVLQALMLLALVLLGRQLELPGVYSIAVAVALGLSLYQQYLIRKREPSACFKAFLNNNWLGFAVFAGLFLSYY</sequence>
<feature type="transmembrane region" description="Helical" evidence="10">
    <location>
        <begin position="151"/>
        <end position="169"/>
    </location>
</feature>
<feature type="transmembrane region" description="Helical" evidence="10">
    <location>
        <begin position="243"/>
        <end position="264"/>
    </location>
</feature>
<dbReference type="AlphaFoldDB" id="A0A3B1APH0"/>
<evidence type="ECO:0000256" key="6">
    <source>
        <dbReference type="ARBA" id="ARBA00022692"/>
    </source>
</evidence>
<evidence type="ECO:0000256" key="7">
    <source>
        <dbReference type="ARBA" id="ARBA00022842"/>
    </source>
</evidence>
<dbReference type="NCBIfam" id="TIGR01474">
    <property type="entry name" value="ubiA_proteo"/>
    <property type="match status" value="1"/>
</dbReference>
<accession>A0A3B1APH0</accession>
<keyword evidence="8 10" id="KW-1133">Transmembrane helix</keyword>
<evidence type="ECO:0000256" key="8">
    <source>
        <dbReference type="ARBA" id="ARBA00022989"/>
    </source>
</evidence>
<comment type="subcellular location">
    <subcellularLocation>
        <location evidence="2">Membrane</location>
        <topology evidence="2">Multi-pass membrane protein</topology>
    </subcellularLocation>
</comment>
<name>A0A3B1APH0_9ZZZZ</name>
<dbReference type="PANTHER" id="PTHR11048:SF28">
    <property type="entry name" value="4-HYDROXYBENZOATE POLYPRENYLTRANSFERASE, MITOCHONDRIAL"/>
    <property type="match status" value="1"/>
</dbReference>
<evidence type="ECO:0000256" key="9">
    <source>
        <dbReference type="ARBA" id="ARBA00023136"/>
    </source>
</evidence>
<dbReference type="GO" id="GO:0005886">
    <property type="term" value="C:plasma membrane"/>
    <property type="evidence" value="ECO:0007669"/>
    <property type="project" value="TreeGrafter"/>
</dbReference>
<evidence type="ECO:0000256" key="5">
    <source>
        <dbReference type="ARBA" id="ARBA00022679"/>
    </source>
</evidence>
<gene>
    <name evidence="11" type="ORF">MNBD_GAMMA25-1124</name>
</gene>
<dbReference type="InterPro" id="IPR044878">
    <property type="entry name" value="UbiA_sf"/>
</dbReference>
<dbReference type="InterPro" id="IPR039653">
    <property type="entry name" value="Prenyltransferase"/>
</dbReference>
<protein>
    <submittedName>
        <fullName evidence="11">4-hydroxybenzoate polyprenyltransferase</fullName>
        <ecNumber evidence="11">2.5.1.39</ecNumber>
    </submittedName>
</protein>
<proteinExistence type="inferred from homology"/>
<keyword evidence="5 11" id="KW-0808">Transferase</keyword>
<feature type="transmembrane region" description="Helical" evidence="10">
    <location>
        <begin position="124"/>
        <end position="142"/>
    </location>
</feature>
<keyword evidence="4" id="KW-1003">Cell membrane</keyword>
<dbReference type="CDD" id="cd13959">
    <property type="entry name" value="PT_UbiA_COQ2"/>
    <property type="match status" value="1"/>
</dbReference>
<dbReference type="PANTHER" id="PTHR11048">
    <property type="entry name" value="PRENYLTRANSFERASES"/>
    <property type="match status" value="1"/>
</dbReference>
<dbReference type="Gene3D" id="1.10.357.140">
    <property type="entry name" value="UbiA prenyltransferase"/>
    <property type="match status" value="1"/>
</dbReference>
<evidence type="ECO:0000256" key="10">
    <source>
        <dbReference type="SAM" id="Phobius"/>
    </source>
</evidence>
<evidence type="ECO:0000256" key="1">
    <source>
        <dbReference type="ARBA" id="ARBA00001946"/>
    </source>
</evidence>
<evidence type="ECO:0000256" key="3">
    <source>
        <dbReference type="ARBA" id="ARBA00005985"/>
    </source>
</evidence>
<comment type="similarity">
    <text evidence="3">Belongs to the UbiA prenyltransferase family.</text>
</comment>
<keyword evidence="6 10" id="KW-0812">Transmembrane</keyword>
<dbReference type="InterPro" id="IPR006370">
    <property type="entry name" value="HB_polyprenyltransferase-like"/>
</dbReference>
<feature type="transmembrane region" description="Helical" evidence="10">
    <location>
        <begin position="30"/>
        <end position="50"/>
    </location>
</feature>
<organism evidence="11">
    <name type="scientific">hydrothermal vent metagenome</name>
    <dbReference type="NCBI Taxonomy" id="652676"/>
    <lineage>
        <taxon>unclassified sequences</taxon>
        <taxon>metagenomes</taxon>
        <taxon>ecological metagenomes</taxon>
    </lineage>
</organism>
<dbReference type="EMBL" id="UOFY01000021">
    <property type="protein sequence ID" value="VAX07846.1"/>
    <property type="molecule type" value="Genomic_DNA"/>
</dbReference>
<feature type="transmembrane region" description="Helical" evidence="10">
    <location>
        <begin position="98"/>
        <end position="118"/>
    </location>
</feature>
<comment type="cofactor">
    <cofactor evidence="1">
        <name>Mg(2+)</name>
        <dbReference type="ChEBI" id="CHEBI:18420"/>
    </cofactor>
</comment>
<keyword evidence="9 10" id="KW-0472">Membrane</keyword>
<evidence type="ECO:0000256" key="4">
    <source>
        <dbReference type="ARBA" id="ARBA00022475"/>
    </source>
</evidence>
<dbReference type="EC" id="2.5.1.39" evidence="11"/>
<dbReference type="HAMAP" id="MF_01635">
    <property type="entry name" value="UbiA"/>
    <property type="match status" value="1"/>
</dbReference>
<dbReference type="FunFam" id="1.20.120.1780:FF:000001">
    <property type="entry name" value="4-hydroxybenzoate octaprenyltransferase"/>
    <property type="match status" value="1"/>
</dbReference>
<feature type="transmembrane region" description="Helical" evidence="10">
    <location>
        <begin position="217"/>
        <end position="237"/>
    </location>
</feature>
<dbReference type="GO" id="GO:0008412">
    <property type="term" value="F:4-hydroxybenzoate polyprenyltransferase activity"/>
    <property type="evidence" value="ECO:0007669"/>
    <property type="project" value="UniProtKB-EC"/>
</dbReference>
<dbReference type="FunFam" id="1.10.357.140:FF:000002">
    <property type="entry name" value="4-hydroxybenzoate octaprenyltransferase"/>
    <property type="match status" value="1"/>
</dbReference>